<dbReference type="GO" id="GO:0032977">
    <property type="term" value="F:membrane insertase activity"/>
    <property type="evidence" value="ECO:0007669"/>
    <property type="project" value="InterPro"/>
</dbReference>
<feature type="region of interest" description="Disordered" evidence="10">
    <location>
        <begin position="442"/>
        <end position="464"/>
    </location>
</feature>
<evidence type="ECO:0000256" key="7">
    <source>
        <dbReference type="ARBA" id="ARBA00023128"/>
    </source>
</evidence>
<feature type="transmembrane region" description="Helical" evidence="11">
    <location>
        <begin position="224"/>
        <end position="244"/>
    </location>
</feature>
<dbReference type="EMBL" id="MU007129">
    <property type="protein sequence ID" value="KAF2418398.1"/>
    <property type="molecule type" value="Genomic_DNA"/>
</dbReference>
<feature type="transmembrane region" description="Helical" evidence="11">
    <location>
        <begin position="335"/>
        <end position="361"/>
    </location>
</feature>
<organism evidence="13 14">
    <name type="scientific">Tothia fuscella</name>
    <dbReference type="NCBI Taxonomy" id="1048955"/>
    <lineage>
        <taxon>Eukaryota</taxon>
        <taxon>Fungi</taxon>
        <taxon>Dikarya</taxon>
        <taxon>Ascomycota</taxon>
        <taxon>Pezizomycotina</taxon>
        <taxon>Dothideomycetes</taxon>
        <taxon>Pleosporomycetidae</taxon>
        <taxon>Venturiales</taxon>
        <taxon>Cylindrosympodiaceae</taxon>
        <taxon>Tothia</taxon>
    </lineage>
</organism>
<feature type="compositionally biased region" description="Low complexity" evidence="10">
    <location>
        <begin position="140"/>
        <end position="156"/>
    </location>
</feature>
<evidence type="ECO:0000256" key="11">
    <source>
        <dbReference type="SAM" id="Phobius"/>
    </source>
</evidence>
<evidence type="ECO:0000256" key="10">
    <source>
        <dbReference type="SAM" id="MobiDB-lite"/>
    </source>
</evidence>
<evidence type="ECO:0000256" key="9">
    <source>
        <dbReference type="RuleBase" id="RU003945"/>
    </source>
</evidence>
<dbReference type="AlphaFoldDB" id="A0A9P4NFE0"/>
<keyword evidence="6 11" id="KW-1133">Transmembrane helix</keyword>
<keyword evidence="7" id="KW-0496">Mitochondrion</keyword>
<proteinExistence type="inferred from homology"/>
<evidence type="ECO:0000256" key="6">
    <source>
        <dbReference type="ARBA" id="ARBA00022989"/>
    </source>
</evidence>
<feature type="region of interest" description="Disordered" evidence="10">
    <location>
        <begin position="100"/>
        <end position="167"/>
    </location>
</feature>
<dbReference type="PANTHER" id="PTHR12428:SF66">
    <property type="entry name" value="MITOCHONDRIAL INNER MEMBRANE PROTEIN OXA1L"/>
    <property type="match status" value="1"/>
</dbReference>
<comment type="caution">
    <text evidence="13">The sequence shown here is derived from an EMBL/GenBank/DDBJ whole genome shotgun (WGS) entry which is preliminary data.</text>
</comment>
<accession>A0A9P4NFE0</accession>
<dbReference type="InterPro" id="IPR028055">
    <property type="entry name" value="YidC/Oxa/ALB_C"/>
</dbReference>
<keyword evidence="5" id="KW-0809">Transit peptide</keyword>
<evidence type="ECO:0000313" key="13">
    <source>
        <dbReference type="EMBL" id="KAF2418398.1"/>
    </source>
</evidence>
<dbReference type="OrthoDB" id="2148490at2759"/>
<dbReference type="InterPro" id="IPR001708">
    <property type="entry name" value="YidC/ALB3/OXA1/COX18"/>
</dbReference>
<keyword evidence="4" id="KW-0999">Mitochondrion inner membrane</keyword>
<evidence type="ECO:0000256" key="3">
    <source>
        <dbReference type="ARBA" id="ARBA00022692"/>
    </source>
</evidence>
<feature type="domain" description="Membrane insertase YidC/Oxa/ALB C-terminal" evidence="12">
    <location>
        <begin position="224"/>
        <end position="420"/>
    </location>
</feature>
<dbReference type="Pfam" id="PF02096">
    <property type="entry name" value="60KD_IMP"/>
    <property type="match status" value="1"/>
</dbReference>
<dbReference type="GO" id="GO:0032979">
    <property type="term" value="P:protein insertion into mitochondrial inner membrane from matrix"/>
    <property type="evidence" value="ECO:0007669"/>
    <property type="project" value="TreeGrafter"/>
</dbReference>
<feature type="compositionally biased region" description="Polar residues" evidence="10">
    <location>
        <begin position="120"/>
        <end position="137"/>
    </location>
</feature>
<feature type="compositionally biased region" description="Low complexity" evidence="10">
    <location>
        <begin position="102"/>
        <end position="119"/>
    </location>
</feature>
<keyword evidence="8 11" id="KW-0472">Membrane</keyword>
<feature type="compositionally biased region" description="Low complexity" evidence="10">
    <location>
        <begin position="495"/>
        <end position="504"/>
    </location>
</feature>
<evidence type="ECO:0000256" key="2">
    <source>
        <dbReference type="ARBA" id="ARBA00009877"/>
    </source>
</evidence>
<evidence type="ECO:0000256" key="5">
    <source>
        <dbReference type="ARBA" id="ARBA00022946"/>
    </source>
</evidence>
<dbReference type="Proteomes" id="UP000800235">
    <property type="component" value="Unassembled WGS sequence"/>
</dbReference>
<keyword evidence="14" id="KW-1185">Reference proteome</keyword>
<evidence type="ECO:0000313" key="14">
    <source>
        <dbReference type="Proteomes" id="UP000800235"/>
    </source>
</evidence>
<feature type="region of interest" description="Disordered" evidence="10">
    <location>
        <begin position="495"/>
        <end position="523"/>
    </location>
</feature>
<comment type="similarity">
    <text evidence="2 9">Belongs to the OXA1/ALB3/YidC family.</text>
</comment>
<comment type="subcellular location">
    <subcellularLocation>
        <location evidence="9">Membrane</location>
        <topology evidence="9">Multi-pass membrane protein</topology>
    </subcellularLocation>
    <subcellularLocation>
        <location evidence="1">Mitochondrion inner membrane</location>
        <topology evidence="1">Multi-pass membrane protein</topology>
    </subcellularLocation>
</comment>
<protein>
    <recommendedName>
        <fullName evidence="12">Membrane insertase YidC/Oxa/ALB C-terminal domain-containing protein</fullName>
    </recommendedName>
</protein>
<dbReference type="PANTHER" id="PTHR12428">
    <property type="entry name" value="OXA1"/>
    <property type="match status" value="1"/>
</dbReference>
<feature type="transmembrane region" description="Helical" evidence="11">
    <location>
        <begin position="382"/>
        <end position="398"/>
    </location>
</feature>
<keyword evidence="3 9" id="KW-0812">Transmembrane</keyword>
<evidence type="ECO:0000256" key="4">
    <source>
        <dbReference type="ARBA" id="ARBA00022792"/>
    </source>
</evidence>
<evidence type="ECO:0000256" key="1">
    <source>
        <dbReference type="ARBA" id="ARBA00004448"/>
    </source>
</evidence>
<evidence type="ECO:0000256" key="8">
    <source>
        <dbReference type="ARBA" id="ARBA00023136"/>
    </source>
</evidence>
<feature type="transmembrane region" description="Helical" evidence="11">
    <location>
        <begin position="292"/>
        <end position="315"/>
    </location>
</feature>
<sequence length="595" mass="64692">MKLGAERHTKHFQTPIPRDEFLQIQRRPVTSQLGASRQLSTTSSPIALLQSRLPRHAYLSPPSRRIEVVQKASFVSWPWAKNSSPDFKDAHTPVSDVTREGTANATTASNTPSNTPTTPLSESSAAPVSSNTSTSIPNDAATASPVSSTPSSTPSPIEAPSPPPSTKIFDNLPDTIADASIQDFSKMTEHVGFMKEMGIDFGWGPTSIMQYLLENIHVYAGTPWWASVIIAALVLRGALFYPFFRATDEMAKMSAMKPELDRIKAKMEAATNKNDPLVVQQMMGEMSDAKKIAGLNTTLMFAPMVLQAVLGYGSFRLLRAMAALPVPGLQDGGFLWLTDLTVADPYFILPISMAAIMHILARLGGETGAAGTGAQSAITRPLLLWVLPGVMGTFLLFMPGVLQVSFFVASLWGLGQGYLFRSKWFRETMGLKPLIRPGSPATDVSTSANGISGPGKSGRSLKFGKAAPVEKDSLRRKLNIVPTAPMSAYQAPTVKSSLKSLPPKQKINSPAATPIPAEEKAKSSALTPVMNKWNDVKDWGSLVKDKSTETVEGFFGRKSGGASKRDKREMEQAIAYERRRKMERKHEEEVGRRMR</sequence>
<reference evidence="13" key="1">
    <citation type="journal article" date="2020" name="Stud. Mycol.">
        <title>101 Dothideomycetes genomes: a test case for predicting lifestyles and emergence of pathogens.</title>
        <authorList>
            <person name="Haridas S."/>
            <person name="Albert R."/>
            <person name="Binder M."/>
            <person name="Bloem J."/>
            <person name="Labutti K."/>
            <person name="Salamov A."/>
            <person name="Andreopoulos B."/>
            <person name="Baker S."/>
            <person name="Barry K."/>
            <person name="Bills G."/>
            <person name="Bluhm B."/>
            <person name="Cannon C."/>
            <person name="Castanera R."/>
            <person name="Culley D."/>
            <person name="Daum C."/>
            <person name="Ezra D."/>
            <person name="Gonzalez J."/>
            <person name="Henrissat B."/>
            <person name="Kuo A."/>
            <person name="Liang C."/>
            <person name="Lipzen A."/>
            <person name="Lutzoni F."/>
            <person name="Magnuson J."/>
            <person name="Mondo S."/>
            <person name="Nolan M."/>
            <person name="Ohm R."/>
            <person name="Pangilinan J."/>
            <person name="Park H.-J."/>
            <person name="Ramirez L."/>
            <person name="Alfaro M."/>
            <person name="Sun H."/>
            <person name="Tritt A."/>
            <person name="Yoshinaga Y."/>
            <person name="Zwiers L.-H."/>
            <person name="Turgeon B."/>
            <person name="Goodwin S."/>
            <person name="Spatafora J."/>
            <person name="Crous P."/>
            <person name="Grigoriev I."/>
        </authorList>
    </citation>
    <scope>NUCLEOTIDE SEQUENCE</scope>
    <source>
        <strain evidence="13">CBS 130266</strain>
    </source>
</reference>
<gene>
    <name evidence="13" type="ORF">EJ08DRAFT_683895</name>
</gene>
<name>A0A9P4NFE0_9PEZI</name>
<evidence type="ECO:0000259" key="12">
    <source>
        <dbReference type="Pfam" id="PF02096"/>
    </source>
</evidence>
<dbReference type="CDD" id="cd20069">
    <property type="entry name" value="5TM_Oxa1-like"/>
    <property type="match status" value="1"/>
</dbReference>
<dbReference type="GO" id="GO:0005743">
    <property type="term" value="C:mitochondrial inner membrane"/>
    <property type="evidence" value="ECO:0007669"/>
    <property type="project" value="UniProtKB-SubCell"/>
</dbReference>